<name>A0A2I2FJ32_ASPCN</name>
<protein>
    <submittedName>
        <fullName evidence="2">Uncharacterized protein</fullName>
    </submittedName>
</protein>
<gene>
    <name evidence="2" type="ORF">BDW47DRAFT_100583</name>
</gene>
<dbReference type="GeneID" id="36518631"/>
<proteinExistence type="predicted"/>
<sequence>MRSVLSFLILLFFLSFSIPSLAFFLFLSLISAFYYAFFFLPCIYPSIFTFSLGINEDIEMYGWKGVFIDLYLPAKPFPEHYY</sequence>
<keyword evidence="1" id="KW-0472">Membrane</keyword>
<accession>A0A2I2FJ32</accession>
<dbReference type="EMBL" id="KZ559123">
    <property type="protein sequence ID" value="PLB40645.1"/>
    <property type="molecule type" value="Genomic_DNA"/>
</dbReference>
<keyword evidence="3" id="KW-1185">Reference proteome</keyword>
<dbReference type="AlphaFoldDB" id="A0A2I2FJ32"/>
<evidence type="ECO:0000256" key="1">
    <source>
        <dbReference type="SAM" id="Phobius"/>
    </source>
</evidence>
<reference evidence="2 3" key="1">
    <citation type="submission" date="2017-12" db="EMBL/GenBank/DDBJ databases">
        <authorList>
            <consortium name="DOE Joint Genome Institute"/>
            <person name="Haridas S."/>
            <person name="Kjaerbolling I."/>
            <person name="Vesth T.C."/>
            <person name="Frisvad J.C."/>
            <person name="Nybo J.L."/>
            <person name="Theobald S."/>
            <person name="Kuo A."/>
            <person name="Bowyer P."/>
            <person name="Matsuda Y."/>
            <person name="Mondo S."/>
            <person name="Lyhne E.K."/>
            <person name="Kogle M.E."/>
            <person name="Clum A."/>
            <person name="Lipzen A."/>
            <person name="Salamov A."/>
            <person name="Ngan C.Y."/>
            <person name="Daum C."/>
            <person name="Chiniquy J."/>
            <person name="Barry K."/>
            <person name="LaButti K."/>
            <person name="Simmons B.A."/>
            <person name="Magnuson J.K."/>
            <person name="Mortensen U.H."/>
            <person name="Larsen T.O."/>
            <person name="Grigoriev I.V."/>
            <person name="Baker S.E."/>
            <person name="Andersen M.R."/>
            <person name="Nordberg H.P."/>
            <person name="Cantor M.N."/>
            <person name="Hua S.X."/>
        </authorList>
    </citation>
    <scope>NUCLEOTIDE SEQUENCE [LARGE SCALE GENOMIC DNA]</scope>
    <source>
        <strain evidence="2 3">CBS 102.13</strain>
    </source>
</reference>
<feature type="transmembrane region" description="Helical" evidence="1">
    <location>
        <begin position="32"/>
        <end position="54"/>
    </location>
</feature>
<evidence type="ECO:0000313" key="2">
    <source>
        <dbReference type="EMBL" id="PLB40645.1"/>
    </source>
</evidence>
<keyword evidence="1" id="KW-1133">Transmembrane helix</keyword>
<keyword evidence="1" id="KW-0812">Transmembrane</keyword>
<evidence type="ECO:0000313" key="3">
    <source>
        <dbReference type="Proteomes" id="UP000234585"/>
    </source>
</evidence>
<dbReference type="RefSeq" id="XP_024674657.1">
    <property type="nucleotide sequence ID" value="XM_024811471.1"/>
</dbReference>
<dbReference type="Proteomes" id="UP000234585">
    <property type="component" value="Unassembled WGS sequence"/>
</dbReference>
<organism evidence="2 3">
    <name type="scientific">Aspergillus candidus</name>
    <dbReference type="NCBI Taxonomy" id="41067"/>
    <lineage>
        <taxon>Eukaryota</taxon>
        <taxon>Fungi</taxon>
        <taxon>Dikarya</taxon>
        <taxon>Ascomycota</taxon>
        <taxon>Pezizomycotina</taxon>
        <taxon>Eurotiomycetes</taxon>
        <taxon>Eurotiomycetidae</taxon>
        <taxon>Eurotiales</taxon>
        <taxon>Aspergillaceae</taxon>
        <taxon>Aspergillus</taxon>
        <taxon>Aspergillus subgen. Circumdati</taxon>
    </lineage>
</organism>